<dbReference type="Pfam" id="PF13385">
    <property type="entry name" value="Laminin_G_3"/>
    <property type="match status" value="1"/>
</dbReference>
<protein>
    <submittedName>
        <fullName evidence="2">Large subunit of N,N-dimethylformamidase</fullName>
    </submittedName>
</protein>
<dbReference type="EMBL" id="BJVI01000015">
    <property type="protein sequence ID" value="GEL18083.1"/>
    <property type="molecule type" value="Genomic_DNA"/>
</dbReference>
<dbReference type="Pfam" id="PF20254">
    <property type="entry name" value="DMFA2_C"/>
    <property type="match status" value="1"/>
</dbReference>
<evidence type="ECO:0000313" key="3">
    <source>
        <dbReference type="Proteomes" id="UP000321328"/>
    </source>
</evidence>
<proteinExistence type="predicted"/>
<dbReference type="STRING" id="1123024.GCA_000423625_03535"/>
<dbReference type="Proteomes" id="UP000321328">
    <property type="component" value="Unassembled WGS sequence"/>
</dbReference>
<accession>A0A511D0L9</accession>
<dbReference type="RefSeq" id="WP_211223958.1">
    <property type="nucleotide sequence ID" value="NZ_AUII01000019.1"/>
</dbReference>
<dbReference type="InterPro" id="IPR013320">
    <property type="entry name" value="ConA-like_dom_sf"/>
</dbReference>
<reference evidence="2 3" key="1">
    <citation type="submission" date="2019-07" db="EMBL/GenBank/DDBJ databases">
        <title>Whole genome shotgun sequence of Pseudonocardia asaccharolytica NBRC 16224.</title>
        <authorList>
            <person name="Hosoyama A."/>
            <person name="Uohara A."/>
            <person name="Ohji S."/>
            <person name="Ichikawa N."/>
        </authorList>
    </citation>
    <scope>NUCLEOTIDE SEQUENCE [LARGE SCALE GENOMIC DNA]</scope>
    <source>
        <strain evidence="2 3">NBRC 16224</strain>
    </source>
</reference>
<keyword evidence="3" id="KW-1185">Reference proteome</keyword>
<feature type="domain" description="N,N-dimethylformamidase beta subunit-like C-terminal" evidence="1">
    <location>
        <begin position="317"/>
        <end position="757"/>
    </location>
</feature>
<dbReference type="Gene3D" id="2.60.120.200">
    <property type="match status" value="1"/>
</dbReference>
<evidence type="ECO:0000313" key="2">
    <source>
        <dbReference type="EMBL" id="GEL18083.1"/>
    </source>
</evidence>
<dbReference type="InterPro" id="IPR046540">
    <property type="entry name" value="DMFA2_C"/>
</dbReference>
<comment type="caution">
    <text evidence="2">The sequence shown here is derived from an EMBL/GenBank/DDBJ whole genome shotgun (WGS) entry which is preliminary data.</text>
</comment>
<name>A0A511D0L9_9PSEU</name>
<evidence type="ECO:0000259" key="1">
    <source>
        <dbReference type="Pfam" id="PF20254"/>
    </source>
</evidence>
<dbReference type="SUPFAM" id="SSF52317">
    <property type="entry name" value="Class I glutamine amidotransferase-like"/>
    <property type="match status" value="1"/>
</dbReference>
<organism evidence="2 3">
    <name type="scientific">Pseudonocardia asaccharolytica DSM 44247 = NBRC 16224</name>
    <dbReference type="NCBI Taxonomy" id="1123024"/>
    <lineage>
        <taxon>Bacteria</taxon>
        <taxon>Bacillati</taxon>
        <taxon>Actinomycetota</taxon>
        <taxon>Actinomycetes</taxon>
        <taxon>Pseudonocardiales</taxon>
        <taxon>Pseudonocardiaceae</taxon>
        <taxon>Pseudonocardia</taxon>
    </lineage>
</organism>
<dbReference type="SUPFAM" id="SSF49899">
    <property type="entry name" value="Concanavalin A-like lectins/glucanases"/>
    <property type="match status" value="1"/>
</dbReference>
<sequence>MSSGNGTAWMRITAYGDKWSVQQGDPIRFFVNCDGPAAYDAQLVRLIHGDTNPAGPGFKEVPLDAPFNGRHDGRRQVIHSGSHVVVADRRPLRVAGFTLQCWIWPTMPTKVEGYWKPGPQALIAKWSDDRGYGLFLDENGALELRINGERLTTGVPVRDHAWHFVAATFDAESGRAVLYHEPQIRYALDPVIEPVEATLDTRIEHSDVPLVMAGYAERRDEGPAGSTSPVPGVILGGDYNGKIDSPRLCNRALSRMEIETMKLGARPELDERRGPGPTGELSTCLVASWDFSEGIPTRTAVDKGPYRLHGEVVNLPTRAMTGHNWRGVETNWQHAPQEYGAIHFHDDDLDDARWDVDFEFPVPEDLRSAVYAVKLTSEDGDEDYVPFFVRPPLGVCTAKIGVIMSTIDYMAYANEHLAANAAGAELLVYRIPILQAQNMFLAEHREYGGSIYDTHTDVSGLCLSSRLRPVLSFRPKYDHFLMQAPWQFPADLHLIDWLTELGYEFDVIADEDISYDGLERIEGYNVLITGSHPEHKDANYLDAIHAYKQRGGRFMYMGADGFYWIHTFHPAYGRGEVTEMRRCESGIRTWRADPGEYHHQSNGQLGGMWRYVGRYLHSVAGTGMSSEGFDIGSYYTRTPESNDPRVSWAFEGIGYDERLGDFGLVGGGAAGTELDIVDTSLGSPPHTLLVATSAGRHTDGYLLVMEDFGFNQAGLTGTEHPRVRADIAYHETPGGGACFAFSSIAYCGSLSHNNYDNNISRLTKNVLDRFMQDGPLPDPPSDAVLHRGRLAYDPELNRRRIDALAPKGS</sequence>
<dbReference type="InterPro" id="IPR029062">
    <property type="entry name" value="Class_I_gatase-like"/>
</dbReference>
<gene>
    <name evidence="2" type="ORF">PA7_19200</name>
</gene>
<dbReference type="AlphaFoldDB" id="A0A511D0L9"/>